<evidence type="ECO:0000313" key="3">
    <source>
        <dbReference type="EMBL" id="MBB5060041.1"/>
    </source>
</evidence>
<evidence type="ECO:0000256" key="1">
    <source>
        <dbReference type="SAM" id="MobiDB-lite"/>
    </source>
</evidence>
<sequence length="141" mass="15446">MRIHSPAFAFSAVLFTGLSASSLFAQQQPAATTNQSSLVPAQHAANPQREARKIAKRLGLTPDQESKIEPILADRQQQVQGAQSDTTLAPKDKRAKVRSIRQDSDAKVEAILTDTQRQQYEQMKQSHKTAKQQQGAAPANN</sequence>
<feature type="chain" id="PRO_5030943969" evidence="2">
    <location>
        <begin position="26"/>
        <end position="141"/>
    </location>
</feature>
<dbReference type="Proteomes" id="UP000540989">
    <property type="component" value="Unassembled WGS sequence"/>
</dbReference>
<keyword evidence="4" id="KW-1185">Reference proteome</keyword>
<protein>
    <submittedName>
        <fullName evidence="3">Spy/CpxP family protein refolding chaperone</fullName>
    </submittedName>
</protein>
<gene>
    <name evidence="3" type="ORF">HDF16_004777</name>
</gene>
<organism evidence="3 4">
    <name type="scientific">Granulicella aggregans</name>
    <dbReference type="NCBI Taxonomy" id="474949"/>
    <lineage>
        <taxon>Bacteria</taxon>
        <taxon>Pseudomonadati</taxon>
        <taxon>Acidobacteriota</taxon>
        <taxon>Terriglobia</taxon>
        <taxon>Terriglobales</taxon>
        <taxon>Acidobacteriaceae</taxon>
        <taxon>Granulicella</taxon>
    </lineage>
</organism>
<evidence type="ECO:0000313" key="4">
    <source>
        <dbReference type="Proteomes" id="UP000540989"/>
    </source>
</evidence>
<feature type="region of interest" description="Disordered" evidence="1">
    <location>
        <begin position="32"/>
        <end position="141"/>
    </location>
</feature>
<feature type="compositionally biased region" description="Polar residues" evidence="1">
    <location>
        <begin position="131"/>
        <end position="141"/>
    </location>
</feature>
<reference evidence="3 4" key="1">
    <citation type="submission" date="2020-08" db="EMBL/GenBank/DDBJ databases">
        <title>Genomic Encyclopedia of Type Strains, Phase IV (KMG-V): Genome sequencing to study the core and pangenomes of soil and plant-associated prokaryotes.</title>
        <authorList>
            <person name="Whitman W."/>
        </authorList>
    </citation>
    <scope>NUCLEOTIDE SEQUENCE [LARGE SCALE GENOMIC DNA]</scope>
    <source>
        <strain evidence="3 4">M8UP14</strain>
    </source>
</reference>
<proteinExistence type="predicted"/>
<dbReference type="AlphaFoldDB" id="A0A7W7ZIY4"/>
<feature type="compositionally biased region" description="Polar residues" evidence="1">
    <location>
        <begin position="75"/>
        <end position="87"/>
    </location>
</feature>
<dbReference type="EMBL" id="JACHIP010000009">
    <property type="protein sequence ID" value="MBB5060041.1"/>
    <property type="molecule type" value="Genomic_DNA"/>
</dbReference>
<keyword evidence="2" id="KW-0732">Signal</keyword>
<feature type="compositionally biased region" description="Polar residues" evidence="1">
    <location>
        <begin position="113"/>
        <end position="123"/>
    </location>
</feature>
<evidence type="ECO:0000256" key="2">
    <source>
        <dbReference type="SAM" id="SignalP"/>
    </source>
</evidence>
<feature type="signal peptide" evidence="2">
    <location>
        <begin position="1"/>
        <end position="25"/>
    </location>
</feature>
<name>A0A7W7ZIY4_9BACT</name>
<dbReference type="RefSeq" id="WP_184222096.1">
    <property type="nucleotide sequence ID" value="NZ_JACHIP010000009.1"/>
</dbReference>
<comment type="caution">
    <text evidence="3">The sequence shown here is derived from an EMBL/GenBank/DDBJ whole genome shotgun (WGS) entry which is preliminary data.</text>
</comment>
<accession>A0A7W7ZIY4</accession>